<reference evidence="2" key="1">
    <citation type="submission" date="2023-08" db="EMBL/GenBank/DDBJ databases">
        <title>A de novo genome assembly of Solanum verrucosum Schlechtendal, a Mexican diploid species geographically isolated from the other diploid A-genome species in potato relatives.</title>
        <authorList>
            <person name="Hosaka K."/>
        </authorList>
    </citation>
    <scope>NUCLEOTIDE SEQUENCE</scope>
    <source>
        <tissue evidence="2">Young leaves</tissue>
    </source>
</reference>
<proteinExistence type="predicted"/>
<evidence type="ECO:0008006" key="4">
    <source>
        <dbReference type="Google" id="ProtNLM"/>
    </source>
</evidence>
<accession>A0AAF0TSB8</accession>
<dbReference type="Proteomes" id="UP001234989">
    <property type="component" value="Chromosome 4"/>
</dbReference>
<organism evidence="2 3">
    <name type="scientific">Solanum verrucosum</name>
    <dbReference type="NCBI Taxonomy" id="315347"/>
    <lineage>
        <taxon>Eukaryota</taxon>
        <taxon>Viridiplantae</taxon>
        <taxon>Streptophyta</taxon>
        <taxon>Embryophyta</taxon>
        <taxon>Tracheophyta</taxon>
        <taxon>Spermatophyta</taxon>
        <taxon>Magnoliopsida</taxon>
        <taxon>eudicotyledons</taxon>
        <taxon>Gunneridae</taxon>
        <taxon>Pentapetalae</taxon>
        <taxon>asterids</taxon>
        <taxon>lamiids</taxon>
        <taxon>Solanales</taxon>
        <taxon>Solanaceae</taxon>
        <taxon>Solanoideae</taxon>
        <taxon>Solaneae</taxon>
        <taxon>Solanum</taxon>
    </lineage>
</organism>
<sequence>MIHAQQIEEEKLKERSREAKRVKTSDGDFSHSRSDGHGHYMFRQRFSDQGSSNALVPKFNNDKHEGKCLASTYGCFGCGMSGRKIMDCRSLTSKGREGRQASPTGSGSSAPKKIRFYALQTHHDQEGSPDAVTGILKVFHLDVYDFLDPGATLCFVKPYVVMRFDVLPNVLL</sequence>
<gene>
    <name evidence="2" type="ORF">MTR67_017560</name>
</gene>
<dbReference type="AlphaFoldDB" id="A0AAF0TSB8"/>
<feature type="region of interest" description="Disordered" evidence="1">
    <location>
        <begin position="92"/>
        <end position="111"/>
    </location>
</feature>
<keyword evidence="3" id="KW-1185">Reference proteome</keyword>
<dbReference type="EMBL" id="CP133615">
    <property type="protein sequence ID" value="WMV24175.1"/>
    <property type="molecule type" value="Genomic_DNA"/>
</dbReference>
<feature type="region of interest" description="Disordered" evidence="1">
    <location>
        <begin position="1"/>
        <end position="38"/>
    </location>
</feature>
<protein>
    <recommendedName>
        <fullName evidence="4">Gag-pol polyprotein</fullName>
    </recommendedName>
</protein>
<evidence type="ECO:0000313" key="2">
    <source>
        <dbReference type="EMBL" id="WMV24175.1"/>
    </source>
</evidence>
<name>A0AAF0TSB8_SOLVR</name>
<evidence type="ECO:0000256" key="1">
    <source>
        <dbReference type="SAM" id="MobiDB-lite"/>
    </source>
</evidence>
<evidence type="ECO:0000313" key="3">
    <source>
        <dbReference type="Proteomes" id="UP001234989"/>
    </source>
</evidence>